<protein>
    <submittedName>
        <fullName evidence="1">Uncharacterized protein</fullName>
    </submittedName>
</protein>
<dbReference type="Proteomes" id="UP000321079">
    <property type="component" value="Unassembled WGS sequence"/>
</dbReference>
<dbReference type="AlphaFoldDB" id="A0A511BI47"/>
<sequence length="75" mass="8470">MTYDLIAQCRSSMENEMFNFQVRMLTILKGTNEKSERLLTVKAENSSEALKFAQSRAESMSGVIKASPIFCKKSN</sequence>
<comment type="caution">
    <text evidence="1">The sequence shown here is derived from an EMBL/GenBank/DDBJ whole genome shotgun (WGS) entry which is preliminary data.</text>
</comment>
<evidence type="ECO:0000313" key="1">
    <source>
        <dbReference type="EMBL" id="GEK97487.1"/>
    </source>
</evidence>
<dbReference type="EMBL" id="BJVA01000035">
    <property type="protein sequence ID" value="GEK97487.1"/>
    <property type="molecule type" value="Genomic_DNA"/>
</dbReference>
<organism evidence="1 2">
    <name type="scientific">Gluconobacter kanchanaburiensis NBRC 103587</name>
    <dbReference type="NCBI Taxonomy" id="1307948"/>
    <lineage>
        <taxon>Bacteria</taxon>
        <taxon>Pseudomonadati</taxon>
        <taxon>Pseudomonadota</taxon>
        <taxon>Alphaproteobacteria</taxon>
        <taxon>Acetobacterales</taxon>
        <taxon>Acetobacteraceae</taxon>
        <taxon>Gluconobacter</taxon>
    </lineage>
</organism>
<reference evidence="1 2" key="1">
    <citation type="submission" date="2019-07" db="EMBL/GenBank/DDBJ databases">
        <title>Whole genome shotgun sequence of Gluconobacter kanchanaburiensis NBRC 103587.</title>
        <authorList>
            <person name="Hosoyama A."/>
            <person name="Uohara A."/>
            <person name="Ohji S."/>
            <person name="Ichikawa N."/>
        </authorList>
    </citation>
    <scope>NUCLEOTIDE SEQUENCE [LARGE SCALE GENOMIC DNA]</scope>
    <source>
        <strain evidence="1 2">NBRC 103587</strain>
    </source>
</reference>
<gene>
    <name evidence="1" type="ORF">GKA01_26840</name>
</gene>
<name>A0A511BI47_9PROT</name>
<dbReference type="RefSeq" id="WP_146864130.1">
    <property type="nucleotide sequence ID" value="NZ_BARK01000011.1"/>
</dbReference>
<evidence type="ECO:0000313" key="2">
    <source>
        <dbReference type="Proteomes" id="UP000321079"/>
    </source>
</evidence>
<keyword evidence="2" id="KW-1185">Reference proteome</keyword>
<proteinExistence type="predicted"/>
<accession>A0A511BI47</accession>